<gene>
    <name evidence="2" type="ORF">BESB_013640</name>
</gene>
<comment type="caution">
    <text evidence="2">The sequence shown here is derived from an EMBL/GenBank/DDBJ whole genome shotgun (WGS) entry which is preliminary data.</text>
</comment>
<dbReference type="RefSeq" id="XP_029216761.1">
    <property type="nucleotide sequence ID" value="XM_029360094.1"/>
</dbReference>
<dbReference type="KEGG" id="bbes:BESB_013640"/>
<reference evidence="2 3" key="1">
    <citation type="submission" date="2017-09" db="EMBL/GenBank/DDBJ databases">
        <title>Genome sequencing of Besnoitia besnoiti strain Bb-Ger1.</title>
        <authorList>
            <person name="Schares G."/>
            <person name="Venepally P."/>
            <person name="Lorenzi H.A."/>
        </authorList>
    </citation>
    <scope>NUCLEOTIDE SEQUENCE [LARGE SCALE GENOMIC DNA]</scope>
    <source>
        <strain evidence="2 3">Bb-Ger1</strain>
    </source>
</reference>
<feature type="compositionally biased region" description="Low complexity" evidence="1">
    <location>
        <begin position="344"/>
        <end position="354"/>
    </location>
</feature>
<feature type="region of interest" description="Disordered" evidence="1">
    <location>
        <begin position="230"/>
        <end position="262"/>
    </location>
</feature>
<name>A0A2A9MBI7_BESBE</name>
<evidence type="ECO:0000313" key="2">
    <source>
        <dbReference type="EMBL" id="PFH32752.1"/>
    </source>
</evidence>
<protein>
    <submittedName>
        <fullName evidence="2">Uncharacterized protein</fullName>
    </submittedName>
</protein>
<dbReference type="EMBL" id="NWUJ01000010">
    <property type="protein sequence ID" value="PFH32752.1"/>
    <property type="molecule type" value="Genomic_DNA"/>
</dbReference>
<accession>A0A2A9MBI7</accession>
<sequence>MTPAWSAETESLGFSHTLTVPSRTVGHKPGTEVYSVVSSDDQPTAILCLQHEGNRPQAPDGENGHNAYRTEIYAERESPVSFRCEAEGCPSGECTDSIKAADWEDADSSSTIGEGTVEHSMRHKQADPETLHSAGALEYSVPTTPLGDFASGTHRQQFSFLTEEGLTAAGGCESEGAGRFEGRLSGHHSPASCTQRPRSSSLPSEESAGAVREGVRQLEEAALTDAARLLSEEDSEASDDINSSKNPLSLSEADQTSASPKEVMGLGDMIAAGRQRRQAVEALSMMGFQMPPGGLASMNPQQQQMMAMFLMQQQQQMLAQRQGLGGQEAPLGPQQLMQQQMLWPQQQQMIRGQPQGRGGGRNRSNQGNSGMGGTAQRANRLQRQNEQNAGFYPAQTPAVPTMPSPAYSPSAGTTMFASHYQSPYLPGGKAGLPGVGPGYPAPAGLSAGTNYGYGAGVTGMQQNAGTLMAGYGGSPAAPGLAFSYDSAAGATGTPQSPYDANLQPRQQNVDEAARWAEQLRRQQAAWARQNA</sequence>
<keyword evidence="3" id="KW-1185">Reference proteome</keyword>
<feature type="region of interest" description="Disordered" evidence="1">
    <location>
        <begin position="104"/>
        <end position="128"/>
    </location>
</feature>
<dbReference type="VEuPathDB" id="ToxoDB:BESB_013640"/>
<organism evidence="2 3">
    <name type="scientific">Besnoitia besnoiti</name>
    <name type="common">Apicomplexan protozoan</name>
    <dbReference type="NCBI Taxonomy" id="94643"/>
    <lineage>
        <taxon>Eukaryota</taxon>
        <taxon>Sar</taxon>
        <taxon>Alveolata</taxon>
        <taxon>Apicomplexa</taxon>
        <taxon>Conoidasida</taxon>
        <taxon>Coccidia</taxon>
        <taxon>Eucoccidiorida</taxon>
        <taxon>Eimeriorina</taxon>
        <taxon>Sarcocystidae</taxon>
        <taxon>Besnoitia</taxon>
    </lineage>
</organism>
<feature type="compositionally biased region" description="Basic and acidic residues" evidence="1">
    <location>
        <begin position="116"/>
        <end position="128"/>
    </location>
</feature>
<feature type="compositionally biased region" description="Polar residues" evidence="1">
    <location>
        <begin position="240"/>
        <end position="259"/>
    </location>
</feature>
<feature type="compositionally biased region" description="Low complexity" evidence="1">
    <location>
        <begin position="196"/>
        <end position="207"/>
    </location>
</feature>
<evidence type="ECO:0000313" key="3">
    <source>
        <dbReference type="Proteomes" id="UP000224006"/>
    </source>
</evidence>
<dbReference type="Proteomes" id="UP000224006">
    <property type="component" value="Chromosome IX"/>
</dbReference>
<feature type="region of interest" description="Disordered" evidence="1">
    <location>
        <begin position="344"/>
        <end position="378"/>
    </location>
</feature>
<dbReference type="GeneID" id="40306426"/>
<dbReference type="OrthoDB" id="331492at2759"/>
<evidence type="ECO:0000256" key="1">
    <source>
        <dbReference type="SAM" id="MobiDB-lite"/>
    </source>
</evidence>
<dbReference type="AlphaFoldDB" id="A0A2A9MBI7"/>
<proteinExistence type="predicted"/>
<feature type="region of interest" description="Disordered" evidence="1">
    <location>
        <begin position="172"/>
        <end position="213"/>
    </location>
</feature>